<dbReference type="InterPro" id="IPR013830">
    <property type="entry name" value="SGNH_hydro"/>
</dbReference>
<dbReference type="PANTHER" id="PTHR30383">
    <property type="entry name" value="THIOESTERASE 1/PROTEASE 1/LYSOPHOSPHOLIPASE L1"/>
    <property type="match status" value="1"/>
</dbReference>
<evidence type="ECO:0000259" key="1">
    <source>
        <dbReference type="Pfam" id="PF13472"/>
    </source>
</evidence>
<dbReference type="AlphaFoldDB" id="A0A6B3NAD6"/>
<dbReference type="GO" id="GO:0016787">
    <property type="term" value="F:hydrolase activity"/>
    <property type="evidence" value="ECO:0007669"/>
    <property type="project" value="UniProtKB-KW"/>
</dbReference>
<evidence type="ECO:0000313" key="2">
    <source>
        <dbReference type="EMBL" id="NER27562.1"/>
    </source>
</evidence>
<name>A0A6B3NAD6_9CYAN</name>
<dbReference type="Gene3D" id="3.40.50.1110">
    <property type="entry name" value="SGNH hydrolase"/>
    <property type="match status" value="1"/>
</dbReference>
<dbReference type="Pfam" id="PF13472">
    <property type="entry name" value="Lipase_GDSL_2"/>
    <property type="match status" value="1"/>
</dbReference>
<reference evidence="2" key="1">
    <citation type="submission" date="2019-11" db="EMBL/GenBank/DDBJ databases">
        <title>Genomic insights into an expanded diversity of filamentous marine cyanobacteria reveals the extraordinary biosynthetic potential of Moorea and Okeania.</title>
        <authorList>
            <person name="Ferreira Leao T."/>
            <person name="Wang M."/>
            <person name="Moss N."/>
            <person name="Da Silva R."/>
            <person name="Sanders J."/>
            <person name="Nurk S."/>
            <person name="Gurevich A."/>
            <person name="Humphrey G."/>
            <person name="Reher R."/>
            <person name="Zhu Q."/>
            <person name="Belda-Ferre P."/>
            <person name="Glukhov E."/>
            <person name="Rex R."/>
            <person name="Dorrestein P.C."/>
            <person name="Knight R."/>
            <person name="Pevzner P."/>
            <person name="Gerwick W.H."/>
            <person name="Gerwick L."/>
        </authorList>
    </citation>
    <scope>NUCLEOTIDE SEQUENCE</scope>
    <source>
        <strain evidence="2">SIO1C4</strain>
    </source>
</reference>
<keyword evidence="2" id="KW-0378">Hydrolase</keyword>
<protein>
    <submittedName>
        <fullName evidence="2">Acylhydrolase</fullName>
    </submittedName>
</protein>
<sequence>MSDPFLLAAGFFAAGPLSVPPTPGLPPQQADNFSSLLAAGAARNLQSVVTRVIKSIEVITSPEFSNYSSKRTKQLGLTSVLANTTKQQPLNQRTLTSSKYTKTSPASGSQLYYQRLAALKAGKIYTRLPADSFQSFWLRGGSSQTQTLAKPTYRQWQRLLEEEAQAVSFGQGSNRLAILVGDSLSLWFPSEKLPGNQFWLNQAISGENSGQVLNRLSAFSQTRPDTIYVMAGTNDLRQGKSDRLILDNMRQIVQRLRQNHPQSQVIVQSILPTRLKAIPNQRIRNLNQQIALIAQQEGAGYLNLNSWFVDKQDQMQRNLTTDGVHLNRLGYEVWQEALQYVESWIAVNRRSRIGS</sequence>
<comment type="caution">
    <text evidence="2">The sequence shown here is derived from an EMBL/GenBank/DDBJ whole genome shotgun (WGS) entry which is preliminary data.</text>
</comment>
<accession>A0A6B3NAD6</accession>
<dbReference type="SUPFAM" id="SSF52266">
    <property type="entry name" value="SGNH hydrolase"/>
    <property type="match status" value="1"/>
</dbReference>
<dbReference type="InterPro" id="IPR036514">
    <property type="entry name" value="SGNH_hydro_sf"/>
</dbReference>
<proteinExistence type="predicted"/>
<gene>
    <name evidence="2" type="ORF">F6J89_07985</name>
</gene>
<organism evidence="2">
    <name type="scientific">Symploca sp. SIO1C4</name>
    <dbReference type="NCBI Taxonomy" id="2607765"/>
    <lineage>
        <taxon>Bacteria</taxon>
        <taxon>Bacillati</taxon>
        <taxon>Cyanobacteriota</taxon>
        <taxon>Cyanophyceae</taxon>
        <taxon>Coleofasciculales</taxon>
        <taxon>Coleofasciculaceae</taxon>
        <taxon>Symploca</taxon>
    </lineage>
</organism>
<feature type="domain" description="SGNH hydrolase-type esterase" evidence="1">
    <location>
        <begin position="195"/>
        <end position="332"/>
    </location>
</feature>
<dbReference type="EMBL" id="JAAHFQ010000111">
    <property type="protein sequence ID" value="NER27562.1"/>
    <property type="molecule type" value="Genomic_DNA"/>
</dbReference>
<dbReference type="InterPro" id="IPR051532">
    <property type="entry name" value="Ester_Hydrolysis_Enzymes"/>
</dbReference>